<dbReference type="SMART" id="SM00248">
    <property type="entry name" value="ANK"/>
    <property type="match status" value="5"/>
</dbReference>
<name>A0ABQ7JDM0_9APIC</name>
<evidence type="ECO:0000256" key="1">
    <source>
        <dbReference type="ARBA" id="ARBA00022737"/>
    </source>
</evidence>
<dbReference type="Gene3D" id="1.25.40.20">
    <property type="entry name" value="Ankyrin repeat-containing domain"/>
    <property type="match status" value="3"/>
</dbReference>
<keyword evidence="2 3" id="KW-0040">ANK repeat</keyword>
<dbReference type="InterPro" id="IPR002110">
    <property type="entry name" value="Ankyrin_rpt"/>
</dbReference>
<keyword evidence="5" id="KW-1185">Reference proteome</keyword>
<dbReference type="PROSITE" id="PS50088">
    <property type="entry name" value="ANK_REPEAT"/>
    <property type="match status" value="3"/>
</dbReference>
<sequence>MENIEEAFEAARIGNLLVIQKFVEDDAGFVRKTDADERTAFHWACATNQMEIAAFLLFHSAEINHQDDGWSALHSSASAGHSKIVHFLLGQNAEVDLKTTSGGTPLHYAAAKGHMPCVVSLINAQAGVNATDYYGCTPFSKACACGFVNIADFLLKSGANCMTKETRTGDTPLHVSVNSDDIDMCLLICQHSPELLTRKNTEGLTPYEAAPPKLKASLKSFLDT</sequence>
<protein>
    <submittedName>
        <fullName evidence="4">26S proteasome non-ATPase regulatory subunit 10</fullName>
    </submittedName>
</protein>
<feature type="repeat" description="ANK" evidence="3">
    <location>
        <begin position="36"/>
        <end position="68"/>
    </location>
</feature>
<dbReference type="SUPFAM" id="SSF48403">
    <property type="entry name" value="Ankyrin repeat"/>
    <property type="match status" value="1"/>
</dbReference>
<keyword evidence="4" id="KW-0647">Proteasome</keyword>
<dbReference type="PANTHER" id="PTHR24171:SF9">
    <property type="entry name" value="ANKYRIN REPEAT DOMAIN-CONTAINING PROTEIN 39"/>
    <property type="match status" value="1"/>
</dbReference>
<dbReference type="Pfam" id="PF12796">
    <property type="entry name" value="Ank_2"/>
    <property type="match status" value="1"/>
</dbReference>
<comment type="caution">
    <text evidence="4">The sequence shown here is derived from an EMBL/GenBank/DDBJ whole genome shotgun (WGS) entry which is preliminary data.</text>
</comment>
<feature type="repeat" description="ANK" evidence="3">
    <location>
        <begin position="68"/>
        <end position="100"/>
    </location>
</feature>
<dbReference type="PANTHER" id="PTHR24171">
    <property type="entry name" value="ANKYRIN REPEAT DOMAIN-CONTAINING PROTEIN 39-RELATED"/>
    <property type="match status" value="1"/>
</dbReference>
<reference evidence="4 5" key="1">
    <citation type="journal article" date="2020" name="bioRxiv">
        <title>Metabolic contributions of an alphaproteobacterial endosymbiont in the apicomplexan Cardiosporidium cionae.</title>
        <authorList>
            <person name="Hunter E.S."/>
            <person name="Paight C.J."/>
            <person name="Lane C.E."/>
        </authorList>
    </citation>
    <scope>NUCLEOTIDE SEQUENCE [LARGE SCALE GENOMIC DNA]</scope>
    <source>
        <strain evidence="4">ESH_2018</strain>
    </source>
</reference>
<gene>
    <name evidence="4" type="ORF">IE077_001025</name>
</gene>
<dbReference type="Pfam" id="PF13637">
    <property type="entry name" value="Ank_4"/>
    <property type="match status" value="1"/>
</dbReference>
<dbReference type="EMBL" id="JADAQX010000084">
    <property type="protein sequence ID" value="KAF8822112.1"/>
    <property type="molecule type" value="Genomic_DNA"/>
</dbReference>
<dbReference type="InterPro" id="IPR036770">
    <property type="entry name" value="Ankyrin_rpt-contain_sf"/>
</dbReference>
<dbReference type="PRINTS" id="PR01415">
    <property type="entry name" value="ANKYRIN"/>
</dbReference>
<keyword evidence="1" id="KW-0677">Repeat</keyword>
<accession>A0ABQ7JDM0</accession>
<evidence type="ECO:0000256" key="2">
    <source>
        <dbReference type="ARBA" id="ARBA00023043"/>
    </source>
</evidence>
<evidence type="ECO:0000313" key="4">
    <source>
        <dbReference type="EMBL" id="KAF8822112.1"/>
    </source>
</evidence>
<feature type="repeat" description="ANK" evidence="3">
    <location>
        <begin position="101"/>
        <end position="133"/>
    </location>
</feature>
<dbReference type="Proteomes" id="UP000823046">
    <property type="component" value="Unassembled WGS sequence"/>
</dbReference>
<dbReference type="GO" id="GO:0000502">
    <property type="term" value="C:proteasome complex"/>
    <property type="evidence" value="ECO:0007669"/>
    <property type="project" value="UniProtKB-KW"/>
</dbReference>
<evidence type="ECO:0000256" key="3">
    <source>
        <dbReference type="PROSITE-ProRule" id="PRU00023"/>
    </source>
</evidence>
<evidence type="ECO:0000313" key="5">
    <source>
        <dbReference type="Proteomes" id="UP000823046"/>
    </source>
</evidence>
<dbReference type="PROSITE" id="PS50297">
    <property type="entry name" value="ANK_REP_REGION"/>
    <property type="match status" value="3"/>
</dbReference>
<organism evidence="4 5">
    <name type="scientific">Cardiosporidium cionae</name>
    <dbReference type="NCBI Taxonomy" id="476202"/>
    <lineage>
        <taxon>Eukaryota</taxon>
        <taxon>Sar</taxon>
        <taxon>Alveolata</taxon>
        <taxon>Apicomplexa</taxon>
        <taxon>Aconoidasida</taxon>
        <taxon>Nephromycida</taxon>
        <taxon>Cardiosporidium</taxon>
    </lineage>
</organism>
<proteinExistence type="predicted"/>